<dbReference type="AlphaFoldDB" id="A0A8H3EKA7"/>
<protein>
    <submittedName>
        <fullName evidence="1">Uncharacterized protein</fullName>
    </submittedName>
</protein>
<keyword evidence="2" id="KW-1185">Reference proteome</keyword>
<organism evidence="1 2">
    <name type="scientific">Gomphillus americanus</name>
    <dbReference type="NCBI Taxonomy" id="1940652"/>
    <lineage>
        <taxon>Eukaryota</taxon>
        <taxon>Fungi</taxon>
        <taxon>Dikarya</taxon>
        <taxon>Ascomycota</taxon>
        <taxon>Pezizomycotina</taxon>
        <taxon>Lecanoromycetes</taxon>
        <taxon>OSLEUM clade</taxon>
        <taxon>Ostropomycetidae</taxon>
        <taxon>Ostropales</taxon>
        <taxon>Graphidaceae</taxon>
        <taxon>Gomphilloideae</taxon>
        <taxon>Gomphillus</taxon>
    </lineage>
</organism>
<sequence>MPRDVLPSGLKHFLNAWNGSQRIGPQPDDLTSYPGPWGDELKRIRIDYIRVSKLETEILGQSRFSKLKILMLQPFGQDSVPYFEASDENDSWRWTFRHIAESDATKLARGILTDVSSLALRCISDEGAPFGGLLSWSSAEKIPKQAAAMKLSLTKTDWLFLNNASAEAWSARFHSADKYKSPSFLSNPLRSAVNRRVSYISALPIEEA</sequence>
<reference evidence="1" key="1">
    <citation type="submission" date="2021-03" db="EMBL/GenBank/DDBJ databases">
        <authorList>
            <person name="Tagirdzhanova G."/>
        </authorList>
    </citation>
    <scope>NUCLEOTIDE SEQUENCE</scope>
</reference>
<gene>
    <name evidence="1" type="ORF">GOMPHAMPRED_003279</name>
</gene>
<proteinExistence type="predicted"/>
<accession>A0A8H3EKA7</accession>
<comment type="caution">
    <text evidence="1">The sequence shown here is derived from an EMBL/GenBank/DDBJ whole genome shotgun (WGS) entry which is preliminary data.</text>
</comment>
<evidence type="ECO:0000313" key="1">
    <source>
        <dbReference type="EMBL" id="CAF9905597.1"/>
    </source>
</evidence>
<name>A0A8H3EKA7_9LECA</name>
<evidence type="ECO:0000313" key="2">
    <source>
        <dbReference type="Proteomes" id="UP000664169"/>
    </source>
</evidence>
<dbReference type="EMBL" id="CAJPDQ010000002">
    <property type="protein sequence ID" value="CAF9905597.1"/>
    <property type="molecule type" value="Genomic_DNA"/>
</dbReference>
<dbReference type="Proteomes" id="UP000664169">
    <property type="component" value="Unassembled WGS sequence"/>
</dbReference>